<accession>A0A2C6DKZ8</accession>
<evidence type="ECO:0000256" key="4">
    <source>
        <dbReference type="ARBA" id="ARBA00022989"/>
    </source>
</evidence>
<feature type="transmembrane region" description="Helical" evidence="6">
    <location>
        <begin position="112"/>
        <end position="132"/>
    </location>
</feature>
<dbReference type="InterPro" id="IPR050189">
    <property type="entry name" value="MFS_Efflux_Transporters"/>
</dbReference>
<dbReference type="PANTHER" id="PTHR43124">
    <property type="entry name" value="PURINE EFFLUX PUMP PBUE"/>
    <property type="match status" value="1"/>
</dbReference>
<feature type="transmembrane region" description="Helical" evidence="6">
    <location>
        <begin position="173"/>
        <end position="192"/>
    </location>
</feature>
<evidence type="ECO:0000313" key="9">
    <source>
        <dbReference type="Proteomes" id="UP000224974"/>
    </source>
</evidence>
<feature type="transmembrane region" description="Helical" evidence="6">
    <location>
        <begin position="384"/>
        <end position="403"/>
    </location>
</feature>
<feature type="transmembrane region" description="Helical" evidence="6">
    <location>
        <begin position="358"/>
        <end position="378"/>
    </location>
</feature>
<keyword evidence="5 6" id="KW-0472">Membrane</keyword>
<dbReference type="STRING" id="1111728.GCA_000427805_00710"/>
<dbReference type="PROSITE" id="PS50850">
    <property type="entry name" value="MFS"/>
    <property type="match status" value="1"/>
</dbReference>
<dbReference type="RefSeq" id="WP_029096289.1">
    <property type="nucleotide sequence ID" value="NZ_BRLG01000007.1"/>
</dbReference>
<dbReference type="Proteomes" id="UP000224974">
    <property type="component" value="Unassembled WGS sequence"/>
</dbReference>
<feature type="transmembrane region" description="Helical" evidence="6">
    <location>
        <begin position="139"/>
        <end position="161"/>
    </location>
</feature>
<keyword evidence="2" id="KW-1003">Cell membrane</keyword>
<gene>
    <name evidence="8" type="ORF">CRN84_07220</name>
</gene>
<evidence type="ECO:0000256" key="3">
    <source>
        <dbReference type="ARBA" id="ARBA00022692"/>
    </source>
</evidence>
<keyword evidence="3 6" id="KW-0812">Transmembrane</keyword>
<dbReference type="OrthoDB" id="3522477at2"/>
<evidence type="ECO:0000256" key="5">
    <source>
        <dbReference type="ARBA" id="ARBA00023136"/>
    </source>
</evidence>
<feature type="transmembrane region" description="Helical" evidence="6">
    <location>
        <begin position="230"/>
        <end position="250"/>
    </location>
</feature>
<feature type="transmembrane region" description="Helical" evidence="6">
    <location>
        <begin position="80"/>
        <end position="100"/>
    </location>
</feature>
<feature type="transmembrane region" description="Helical" evidence="6">
    <location>
        <begin position="323"/>
        <end position="346"/>
    </location>
</feature>
<evidence type="ECO:0000313" key="8">
    <source>
        <dbReference type="EMBL" id="PHI29125.1"/>
    </source>
</evidence>
<dbReference type="InterPro" id="IPR011701">
    <property type="entry name" value="MFS"/>
</dbReference>
<evidence type="ECO:0000256" key="1">
    <source>
        <dbReference type="ARBA" id="ARBA00004651"/>
    </source>
</evidence>
<dbReference type="AlphaFoldDB" id="A0A2C6DKZ8"/>
<dbReference type="CDD" id="cd17337">
    <property type="entry name" value="MFS_CsbX"/>
    <property type="match status" value="1"/>
</dbReference>
<keyword evidence="9" id="KW-1185">Reference proteome</keyword>
<protein>
    <submittedName>
        <fullName evidence="8">MFS transporter</fullName>
    </submittedName>
</protein>
<feature type="transmembrane region" description="Helical" evidence="6">
    <location>
        <begin position="15"/>
        <end position="31"/>
    </location>
</feature>
<dbReference type="SUPFAM" id="SSF103473">
    <property type="entry name" value="MFS general substrate transporter"/>
    <property type="match status" value="1"/>
</dbReference>
<organism evidence="8 9">
    <name type="scientific">Budvicia aquatica</name>
    <dbReference type="NCBI Taxonomy" id="82979"/>
    <lineage>
        <taxon>Bacteria</taxon>
        <taxon>Pseudomonadati</taxon>
        <taxon>Pseudomonadota</taxon>
        <taxon>Gammaproteobacteria</taxon>
        <taxon>Enterobacterales</taxon>
        <taxon>Budviciaceae</taxon>
        <taxon>Budvicia</taxon>
    </lineage>
</organism>
<keyword evidence="4 6" id="KW-1133">Transmembrane helix</keyword>
<feature type="transmembrane region" description="Helical" evidence="6">
    <location>
        <begin position="51"/>
        <end position="68"/>
    </location>
</feature>
<dbReference type="InterPro" id="IPR020846">
    <property type="entry name" value="MFS_dom"/>
</dbReference>
<dbReference type="InterPro" id="IPR004748">
    <property type="entry name" value="Polyol_permease-like"/>
</dbReference>
<proteinExistence type="predicted"/>
<dbReference type="NCBIfam" id="TIGR00897">
    <property type="entry name" value="2A0118"/>
    <property type="match status" value="1"/>
</dbReference>
<sequence>MLNNLVNRIGLPKKILLGYVGVLIFMAGEGLEQSWLSDFIIRRGLTVEESGIMFSVYGFAVAIAAWLSGVLAEMFTAKRVMAAGVVIFLIGSVLFLSVGLPSNNLAIMVPTYALRGLGYPLFSYGFLVWIAYEAPKAKLGSAVGIFWFVFTGGLSVIGVYYASIALPLIGEMMTLWSGIIFVLVGAVIGLMLSKDTKVATASDEPPKTFAYLFKGVSIAFENYKIGLGGIVRTINLSFAFGLIVFLPTYLQDVIGFTRDQWLSIYAFMWTINIIFNLLSGVISDRYGWSNTVMWFGCVGSAIFVLLIYYVPTHYGVEGYTYTMLVAGALGACFAGFVPLSAIMPTLAPNDKGAAMSVLNLGAGLCAFVGPLIVTLFITPVGIEGVIWIFSGLYIVAAILMKFVTLPDDHAEESFDQDQQDTVNAMKESR</sequence>
<dbReference type="EMBL" id="PDDX01000001">
    <property type="protein sequence ID" value="PHI29125.1"/>
    <property type="molecule type" value="Genomic_DNA"/>
</dbReference>
<reference evidence="9" key="1">
    <citation type="submission" date="2017-09" db="EMBL/GenBank/DDBJ databases">
        <title>FDA dAtabase for Regulatory Grade micrObial Sequences (FDA-ARGOS): Supporting development and validation of Infectious Disease Dx tests.</title>
        <authorList>
            <person name="Minogue T."/>
            <person name="Wolcott M."/>
            <person name="Wasieloski L."/>
            <person name="Aguilar W."/>
            <person name="Moore D."/>
            <person name="Tallon L."/>
            <person name="Sadzewicz L."/>
            <person name="Ott S."/>
            <person name="Zhao X."/>
            <person name="Nagaraj S."/>
            <person name="Vavikolanu K."/>
            <person name="Aluvathingal J."/>
            <person name="Nadendla S."/>
            <person name="Sichtig H."/>
        </authorList>
    </citation>
    <scope>NUCLEOTIDE SEQUENCE [LARGE SCALE GENOMIC DNA]</scope>
    <source>
        <strain evidence="9">FDAARGOS_387</strain>
    </source>
</reference>
<feature type="domain" description="Major facilitator superfamily (MFS) profile" evidence="7">
    <location>
        <begin position="14"/>
        <end position="408"/>
    </location>
</feature>
<dbReference type="GO" id="GO:0005886">
    <property type="term" value="C:plasma membrane"/>
    <property type="evidence" value="ECO:0007669"/>
    <property type="project" value="UniProtKB-SubCell"/>
</dbReference>
<evidence type="ECO:0000256" key="6">
    <source>
        <dbReference type="SAM" id="Phobius"/>
    </source>
</evidence>
<evidence type="ECO:0000256" key="2">
    <source>
        <dbReference type="ARBA" id="ARBA00022475"/>
    </source>
</evidence>
<evidence type="ECO:0000259" key="7">
    <source>
        <dbReference type="PROSITE" id="PS50850"/>
    </source>
</evidence>
<dbReference type="GO" id="GO:0022857">
    <property type="term" value="F:transmembrane transporter activity"/>
    <property type="evidence" value="ECO:0007669"/>
    <property type="project" value="InterPro"/>
</dbReference>
<dbReference type="InterPro" id="IPR036259">
    <property type="entry name" value="MFS_trans_sf"/>
</dbReference>
<comment type="caution">
    <text evidence="8">The sequence shown here is derived from an EMBL/GenBank/DDBJ whole genome shotgun (WGS) entry which is preliminary data.</text>
</comment>
<dbReference type="Gene3D" id="1.20.1250.20">
    <property type="entry name" value="MFS general substrate transporter like domains"/>
    <property type="match status" value="2"/>
</dbReference>
<feature type="transmembrane region" description="Helical" evidence="6">
    <location>
        <begin position="262"/>
        <end position="279"/>
    </location>
</feature>
<feature type="transmembrane region" description="Helical" evidence="6">
    <location>
        <begin position="291"/>
        <end position="311"/>
    </location>
</feature>
<dbReference type="Pfam" id="PF07690">
    <property type="entry name" value="MFS_1"/>
    <property type="match status" value="1"/>
</dbReference>
<name>A0A2C6DKZ8_9GAMM</name>
<dbReference type="PANTHER" id="PTHR43124:SF3">
    <property type="entry name" value="CHLORAMPHENICOL EFFLUX PUMP RV0191"/>
    <property type="match status" value="1"/>
</dbReference>
<comment type="subcellular location">
    <subcellularLocation>
        <location evidence="1">Cell membrane</location>
        <topology evidence="1">Multi-pass membrane protein</topology>
    </subcellularLocation>
</comment>